<protein>
    <recommendedName>
        <fullName evidence="5 18">NADH-ubiquinone oxidoreductase chain 2</fullName>
        <ecNumber evidence="4 18">7.1.1.2</ecNumber>
    </recommendedName>
</protein>
<evidence type="ECO:0000256" key="1">
    <source>
        <dbReference type="ARBA" id="ARBA00003257"/>
    </source>
</evidence>
<geneLocation type="mitochondrion" evidence="21"/>
<keyword evidence="9 18" id="KW-0999">Mitochondrion inner membrane</keyword>
<dbReference type="Pfam" id="PF00361">
    <property type="entry name" value="Proton_antipo_M"/>
    <property type="match status" value="1"/>
</dbReference>
<keyword evidence="16 18" id="KW-0472">Membrane</keyword>
<feature type="transmembrane region" description="Helical" evidence="18">
    <location>
        <begin position="198"/>
        <end position="215"/>
    </location>
</feature>
<evidence type="ECO:0000256" key="4">
    <source>
        <dbReference type="ARBA" id="ARBA00012944"/>
    </source>
</evidence>
<dbReference type="CTD" id="4536"/>
<dbReference type="InterPro" id="IPR003917">
    <property type="entry name" value="NADH_UbQ_OxRdtase_chain2"/>
</dbReference>
<gene>
    <name evidence="21" type="primary">ND2</name>
</gene>
<evidence type="ECO:0000313" key="21">
    <source>
        <dbReference type="EMBL" id="ATU07134.1"/>
    </source>
</evidence>
<evidence type="ECO:0000256" key="11">
    <source>
        <dbReference type="ARBA" id="ARBA00022982"/>
    </source>
</evidence>
<evidence type="ECO:0000256" key="12">
    <source>
        <dbReference type="ARBA" id="ARBA00022989"/>
    </source>
</evidence>
<keyword evidence="10 18" id="KW-1278">Translocase</keyword>
<dbReference type="PANTHER" id="PTHR46552">
    <property type="entry name" value="NADH-UBIQUINONE OXIDOREDUCTASE CHAIN 2"/>
    <property type="match status" value="1"/>
</dbReference>
<keyword evidence="6" id="KW-0813">Transport</keyword>
<keyword evidence="19" id="KW-0732">Signal</keyword>
<keyword evidence="7 18" id="KW-0679">Respiratory chain</keyword>
<name>A0A343QCI7_9NEOP</name>
<comment type="catalytic activity">
    <reaction evidence="17 18">
        <text>a ubiquinone + NADH + 5 H(+)(in) = a ubiquinol + NAD(+) + 4 H(+)(out)</text>
        <dbReference type="Rhea" id="RHEA:29091"/>
        <dbReference type="Rhea" id="RHEA-COMP:9565"/>
        <dbReference type="Rhea" id="RHEA-COMP:9566"/>
        <dbReference type="ChEBI" id="CHEBI:15378"/>
        <dbReference type="ChEBI" id="CHEBI:16389"/>
        <dbReference type="ChEBI" id="CHEBI:17976"/>
        <dbReference type="ChEBI" id="CHEBI:57540"/>
        <dbReference type="ChEBI" id="CHEBI:57945"/>
        <dbReference type="EC" id="7.1.1.2"/>
    </reaction>
</comment>
<dbReference type="InterPro" id="IPR001750">
    <property type="entry name" value="ND/Mrp_TM"/>
</dbReference>
<dbReference type="PRINTS" id="PR01436">
    <property type="entry name" value="NADHDHGNASE2"/>
</dbReference>
<dbReference type="RefSeq" id="YP_009443913.1">
    <property type="nucleotide sequence ID" value="NC_036366.1"/>
</dbReference>
<proteinExistence type="inferred from homology"/>
<comment type="function">
    <text evidence="1">Core subunit of the mitochondrial membrane respiratory chain NADH dehydrogenase (Complex I) that is believed to belong to the minimal assembly required for catalysis. Complex I functions in the transfer of electrons from NADH to the respiratory chain. The immediate electron acceptor for the enzyme is believed to be ubiquinone.</text>
</comment>
<reference evidence="21" key="1">
    <citation type="journal article" date="2017" name="Mol. Phylogenet. Evol.">
        <title>Mitochondrial phylogenomics and genome rearrangements in the barklice (Insecta: Psocodea).</title>
        <authorList>
            <person name="Yoshizawa K."/>
            <person name="Johnson K.P."/>
            <person name="Sweet A.D."/>
            <person name="Yao I."/>
            <person name="Ferreira R.L."/>
            <person name="Cameron S.L."/>
        </authorList>
    </citation>
    <scope>NUCLEOTIDE SEQUENCE</scope>
</reference>
<keyword evidence="11 18" id="KW-0249">Electron transport</keyword>
<keyword evidence="8 18" id="KW-0812">Transmembrane</keyword>
<evidence type="ECO:0000256" key="5">
    <source>
        <dbReference type="ARBA" id="ARBA00021008"/>
    </source>
</evidence>
<comment type="subcellular location">
    <subcellularLocation>
        <location evidence="2 18">Mitochondrion inner membrane</location>
        <topology evidence="2 18">Multi-pass membrane protein</topology>
    </subcellularLocation>
</comment>
<evidence type="ECO:0000256" key="2">
    <source>
        <dbReference type="ARBA" id="ARBA00004448"/>
    </source>
</evidence>
<feature type="transmembrane region" description="Helical" evidence="18">
    <location>
        <begin position="269"/>
        <end position="290"/>
    </location>
</feature>
<keyword evidence="14 18" id="KW-0830">Ubiquinone</keyword>
<dbReference type="EMBL" id="MG255143">
    <property type="protein sequence ID" value="ATU07134.1"/>
    <property type="molecule type" value="Genomic_DNA"/>
</dbReference>
<dbReference type="PANTHER" id="PTHR46552:SF1">
    <property type="entry name" value="NADH-UBIQUINONE OXIDOREDUCTASE CHAIN 2"/>
    <property type="match status" value="1"/>
</dbReference>
<evidence type="ECO:0000256" key="16">
    <source>
        <dbReference type="ARBA" id="ARBA00023136"/>
    </source>
</evidence>
<evidence type="ECO:0000256" key="15">
    <source>
        <dbReference type="ARBA" id="ARBA00023128"/>
    </source>
</evidence>
<dbReference type="EC" id="7.1.1.2" evidence="4 18"/>
<evidence type="ECO:0000256" key="9">
    <source>
        <dbReference type="ARBA" id="ARBA00022792"/>
    </source>
</evidence>
<comment type="similarity">
    <text evidence="3 18">Belongs to the complex I subunit 2 family.</text>
</comment>
<feature type="transmembrane region" description="Helical" evidence="18">
    <location>
        <begin position="58"/>
        <end position="80"/>
    </location>
</feature>
<evidence type="ECO:0000256" key="3">
    <source>
        <dbReference type="ARBA" id="ARBA00007012"/>
    </source>
</evidence>
<feature type="transmembrane region" description="Helical" evidence="18">
    <location>
        <begin position="86"/>
        <end position="104"/>
    </location>
</feature>
<evidence type="ECO:0000256" key="17">
    <source>
        <dbReference type="ARBA" id="ARBA00049551"/>
    </source>
</evidence>
<evidence type="ECO:0000256" key="10">
    <source>
        <dbReference type="ARBA" id="ARBA00022967"/>
    </source>
</evidence>
<dbReference type="GeneID" id="35094442"/>
<sequence length="337" mass="39142">MTLNLFFFFLLLIMSTLFSISSTNWMGAWMGLEMNLMTFIPILSSEKNMLSNESTLKYFLTQSLASTFFLFSSISNSLFVSFHSNFFYSTLTLMIITASLMLKLGSAPFHSWFISMLEGLSWLKIFILSTIQKISPLFIMNYSKPNLNILFLFILSCSLIGSIGGLNQTSLRKIMGYSSINHLAWILTSMIYSKFIMLIYFLSYCFMTMIIMILFQKMKLFFSFQLFNNVKSKIMMYTILINMLSLGGLPPFFGFLPKWMILINLMEKNMFICTILVFTTLITLFYYIQLIMPIMLIYNNNNKLSMNNIKLNFYMIMMISMMSSFSSIGLIMFPLLI</sequence>
<evidence type="ECO:0000256" key="7">
    <source>
        <dbReference type="ARBA" id="ARBA00022660"/>
    </source>
</evidence>
<evidence type="ECO:0000256" key="8">
    <source>
        <dbReference type="ARBA" id="ARBA00022692"/>
    </source>
</evidence>
<feature type="transmembrane region" description="Helical" evidence="18">
    <location>
        <begin position="236"/>
        <end position="257"/>
    </location>
</feature>
<comment type="function">
    <text evidence="18">Core subunit of the mitochondrial membrane respiratory chain NADH dehydrogenase (Complex I) which catalyzes electron transfer from NADH through the respiratory chain, using ubiquinone as an electron acceptor. Essential for the catalytic activity and assembly of complex I.</text>
</comment>
<keyword evidence="13 18" id="KW-0520">NAD</keyword>
<dbReference type="GO" id="GO:0008137">
    <property type="term" value="F:NADH dehydrogenase (ubiquinone) activity"/>
    <property type="evidence" value="ECO:0007669"/>
    <property type="project" value="UniProtKB-EC"/>
</dbReference>
<dbReference type="GO" id="GO:0005743">
    <property type="term" value="C:mitochondrial inner membrane"/>
    <property type="evidence" value="ECO:0007669"/>
    <property type="project" value="UniProtKB-SubCell"/>
</dbReference>
<feature type="transmembrane region" description="Helical" evidence="18">
    <location>
        <begin position="149"/>
        <end position="167"/>
    </location>
</feature>
<feature type="transmembrane region" description="Helical" evidence="18">
    <location>
        <begin position="311"/>
        <end position="336"/>
    </location>
</feature>
<feature type="signal peptide" evidence="19">
    <location>
        <begin position="1"/>
        <end position="22"/>
    </location>
</feature>
<evidence type="ECO:0000256" key="6">
    <source>
        <dbReference type="ARBA" id="ARBA00022448"/>
    </source>
</evidence>
<evidence type="ECO:0000256" key="14">
    <source>
        <dbReference type="ARBA" id="ARBA00023075"/>
    </source>
</evidence>
<accession>A0A343QCI7</accession>
<dbReference type="GO" id="GO:0006120">
    <property type="term" value="P:mitochondrial electron transport, NADH to ubiquinone"/>
    <property type="evidence" value="ECO:0007669"/>
    <property type="project" value="InterPro"/>
</dbReference>
<evidence type="ECO:0000259" key="20">
    <source>
        <dbReference type="Pfam" id="PF00361"/>
    </source>
</evidence>
<evidence type="ECO:0000256" key="18">
    <source>
        <dbReference type="RuleBase" id="RU003403"/>
    </source>
</evidence>
<organism evidence="21">
    <name type="scientific">Stimulopalpus japonicus</name>
    <dbReference type="NCBI Taxonomy" id="209965"/>
    <lineage>
        <taxon>Eukaryota</taxon>
        <taxon>Metazoa</taxon>
        <taxon>Ecdysozoa</taxon>
        <taxon>Arthropoda</taxon>
        <taxon>Hexapoda</taxon>
        <taxon>Insecta</taxon>
        <taxon>Pterygota</taxon>
        <taxon>Neoptera</taxon>
        <taxon>Paraneoptera</taxon>
        <taxon>Psocodea</taxon>
        <taxon>Troctomorpha</taxon>
        <taxon>Amphientometae</taxon>
        <taxon>Amphientomidae</taxon>
        <taxon>Stimulopalpus</taxon>
    </lineage>
</organism>
<feature type="chain" id="PRO_5016650662" description="NADH-ubiquinone oxidoreductase chain 2" evidence="19">
    <location>
        <begin position="23"/>
        <end position="337"/>
    </location>
</feature>
<feature type="domain" description="NADH:quinone oxidoreductase/Mrp antiporter transmembrane" evidence="20">
    <location>
        <begin position="22"/>
        <end position="283"/>
    </location>
</feature>
<keyword evidence="12 18" id="KW-1133">Transmembrane helix</keyword>
<evidence type="ECO:0000256" key="13">
    <source>
        <dbReference type="ARBA" id="ARBA00023027"/>
    </source>
</evidence>
<dbReference type="InterPro" id="IPR050175">
    <property type="entry name" value="Complex_I_Subunit_2"/>
</dbReference>
<dbReference type="AlphaFoldDB" id="A0A343QCI7"/>
<evidence type="ECO:0000256" key="19">
    <source>
        <dbReference type="SAM" id="SignalP"/>
    </source>
</evidence>
<keyword evidence="15 18" id="KW-0496">Mitochondrion</keyword>